<gene>
    <name evidence="1" type="ORF">JOF53_006602</name>
</gene>
<dbReference type="RefSeq" id="WP_143342982.1">
    <property type="nucleotide sequence ID" value="NZ_JAGIOO010000001.1"/>
</dbReference>
<evidence type="ECO:0000313" key="1">
    <source>
        <dbReference type="EMBL" id="MBP2477730.1"/>
    </source>
</evidence>
<name>A0ABS5APX7_9PSEU</name>
<evidence type="ECO:0000313" key="2">
    <source>
        <dbReference type="Proteomes" id="UP001519363"/>
    </source>
</evidence>
<keyword evidence="2" id="KW-1185">Reference proteome</keyword>
<comment type="caution">
    <text evidence="1">The sequence shown here is derived from an EMBL/GenBank/DDBJ whole genome shotgun (WGS) entry which is preliminary data.</text>
</comment>
<dbReference type="EMBL" id="JAGIOO010000001">
    <property type="protein sequence ID" value="MBP2477730.1"/>
    <property type="molecule type" value="Genomic_DNA"/>
</dbReference>
<dbReference type="Proteomes" id="UP001519363">
    <property type="component" value="Unassembled WGS sequence"/>
</dbReference>
<proteinExistence type="predicted"/>
<protein>
    <submittedName>
        <fullName evidence="1">Uncharacterized protein</fullName>
    </submittedName>
</protein>
<sequence>MTETIATEASSAPVLQELASVAEAASAEPAGRRIEIKQKVGRNKGIMAGVYNACQRVLDHHHLPVDYVQRLASTFASSLCSLKAEEKLKQHNTVVLIADADCGRHHTAVALLSRLAGIEPREVRREVEDKLDLNALELERNKGWLLDLRGEPSLYYQFGRHLTDFRAQLKSRNSYLIVIVPTGLWRQASEGAGDIAVLLEPVPAADIVTAHLSGTNIAPESYLNDSKIGSYLGHAKPADAALWAEHIQAAESVDSRKLPGAQQTDGVDEIRQRRIELVLQLHGGWRHELLQWHKGRAAGEGTREKHFLLATAALEELPAGLIFTTSLETPEVLGEKNPDLRGLAGPGILELVDIIDARLEGDDTVHFARPGYADAVLDYYWLDRYHLRETFTAWLCGLPVNLAGDKKLKDFAPHVADRVANYALRWTIERRNTSLLWQVIRTWSSHPILTEALPLLLTAAALEESYGNKVRDDMLTKAKPDGEVPEVQAIIATVCGGEMAELHPTPALRRLAALAQSSDERVVSAVTASVEKLWNIPALRARLTKAVAGWCKSEGDEHRKAGMNAFLALASLRADNQQLPALLAGGPTTLHGLFDECVHGWRAVFDLRAEREDHVAAVLHLWVSAACGEPALLEWLQRVLHEAVRGGAGQPVNGRTTYYFSRMLSAGDRTPADQVSPQFRQVRDQIVEYVFDRLPQFEALRPPASIAEPLESPPHG</sequence>
<accession>A0ABS5APX7</accession>
<organism evidence="1 2">
    <name type="scientific">Crossiella equi</name>
    <dbReference type="NCBI Taxonomy" id="130796"/>
    <lineage>
        <taxon>Bacteria</taxon>
        <taxon>Bacillati</taxon>
        <taxon>Actinomycetota</taxon>
        <taxon>Actinomycetes</taxon>
        <taxon>Pseudonocardiales</taxon>
        <taxon>Pseudonocardiaceae</taxon>
        <taxon>Crossiella</taxon>
    </lineage>
</organism>
<reference evidence="1 2" key="1">
    <citation type="submission" date="2021-03" db="EMBL/GenBank/DDBJ databases">
        <title>Sequencing the genomes of 1000 actinobacteria strains.</title>
        <authorList>
            <person name="Klenk H.-P."/>
        </authorList>
    </citation>
    <scope>NUCLEOTIDE SEQUENCE [LARGE SCALE GENOMIC DNA]</scope>
    <source>
        <strain evidence="1 2">DSM 44580</strain>
    </source>
</reference>